<evidence type="ECO:0000259" key="8">
    <source>
        <dbReference type="Pfam" id="PF09335"/>
    </source>
</evidence>
<comment type="similarity">
    <text evidence="2 7">Belongs to the DedA family.</text>
</comment>
<gene>
    <name evidence="9" type="ORF">H9L19_03585</name>
</gene>
<feature type="transmembrane region" description="Helical" evidence="7">
    <location>
        <begin position="184"/>
        <end position="204"/>
    </location>
</feature>
<keyword evidence="5 7" id="KW-1133">Transmembrane helix</keyword>
<evidence type="ECO:0000256" key="6">
    <source>
        <dbReference type="ARBA" id="ARBA00023136"/>
    </source>
</evidence>
<dbReference type="PANTHER" id="PTHR30353">
    <property type="entry name" value="INNER MEMBRANE PROTEIN DEDA-RELATED"/>
    <property type="match status" value="1"/>
</dbReference>
<evidence type="ECO:0000256" key="2">
    <source>
        <dbReference type="ARBA" id="ARBA00010792"/>
    </source>
</evidence>
<dbReference type="InterPro" id="IPR032818">
    <property type="entry name" value="DedA-like"/>
</dbReference>
<evidence type="ECO:0000256" key="4">
    <source>
        <dbReference type="ARBA" id="ARBA00022692"/>
    </source>
</evidence>
<evidence type="ECO:0000313" key="10">
    <source>
        <dbReference type="Proteomes" id="UP000515800"/>
    </source>
</evidence>
<keyword evidence="3 7" id="KW-1003">Cell membrane</keyword>
<dbReference type="Proteomes" id="UP000515800">
    <property type="component" value="Chromosome"/>
</dbReference>
<keyword evidence="4 7" id="KW-0812">Transmembrane</keyword>
<dbReference type="Pfam" id="PF09335">
    <property type="entry name" value="VTT_dom"/>
    <property type="match status" value="1"/>
</dbReference>
<feature type="transmembrane region" description="Helical" evidence="7">
    <location>
        <begin position="65"/>
        <end position="89"/>
    </location>
</feature>
<dbReference type="InterPro" id="IPR032816">
    <property type="entry name" value="VTT_dom"/>
</dbReference>
<accession>A0A7G9T7K0</accession>
<feature type="domain" description="VTT" evidence="8">
    <location>
        <begin position="46"/>
        <end position="175"/>
    </location>
</feature>
<evidence type="ECO:0000256" key="1">
    <source>
        <dbReference type="ARBA" id="ARBA00004651"/>
    </source>
</evidence>
<organism evidence="9 10">
    <name type="scientific">Weissella diestrammenae</name>
    <dbReference type="NCBI Taxonomy" id="1162633"/>
    <lineage>
        <taxon>Bacteria</taxon>
        <taxon>Bacillati</taxon>
        <taxon>Bacillota</taxon>
        <taxon>Bacilli</taxon>
        <taxon>Lactobacillales</taxon>
        <taxon>Lactobacillaceae</taxon>
        <taxon>Weissella</taxon>
    </lineage>
</organism>
<feature type="transmembrane region" description="Helical" evidence="7">
    <location>
        <begin position="155"/>
        <end position="178"/>
    </location>
</feature>
<protein>
    <submittedName>
        <fullName evidence="9">VTT domain-containing protein</fullName>
    </submittedName>
</protein>
<proteinExistence type="inferred from homology"/>
<dbReference type="EMBL" id="CP060724">
    <property type="protein sequence ID" value="QNN76075.1"/>
    <property type="molecule type" value="Genomic_DNA"/>
</dbReference>
<feature type="transmembrane region" description="Helical" evidence="7">
    <location>
        <begin position="124"/>
        <end position="143"/>
    </location>
</feature>
<dbReference type="GO" id="GO:0005886">
    <property type="term" value="C:plasma membrane"/>
    <property type="evidence" value="ECO:0007669"/>
    <property type="project" value="UniProtKB-SubCell"/>
</dbReference>
<evidence type="ECO:0000313" key="9">
    <source>
        <dbReference type="EMBL" id="QNN76075.1"/>
    </source>
</evidence>
<dbReference type="KEGG" id="wdi:H9L19_03585"/>
<comment type="subcellular location">
    <subcellularLocation>
        <location evidence="1 7">Cell membrane</location>
        <topology evidence="1 7">Multi-pass membrane protein</topology>
    </subcellularLocation>
</comment>
<dbReference type="PANTHER" id="PTHR30353:SF15">
    <property type="entry name" value="INNER MEMBRANE PROTEIN YABI"/>
    <property type="match status" value="1"/>
</dbReference>
<sequence>MTVLAVDLPNWLNQIINVKSGFGLLEFSIFFALIFIETGGIFIGWIPGDALLVTIGSIVGLHHNLIELFILMGVFAIASLLGDAVNYFFGAWLLRQGRRIKFIDRHLNGRLMQRLSNSFHHRRWLLFIVAGRFIPFIRTAVPLTAHQLGLAFIDYIRLAAFASSVWSVTLLSIGYTFGQFELPAWLHWSIILLLLFCFGISLAIPKVREQIIRLFLEEK</sequence>
<evidence type="ECO:0000256" key="5">
    <source>
        <dbReference type="ARBA" id="ARBA00022989"/>
    </source>
</evidence>
<reference evidence="9 10" key="1">
    <citation type="submission" date="2020-08" db="EMBL/GenBank/DDBJ databases">
        <title>Genome sequence of Weissella diestrammenae KACC 16890T.</title>
        <authorList>
            <person name="Hyun D.-W."/>
            <person name="Bae J.-W."/>
        </authorList>
    </citation>
    <scope>NUCLEOTIDE SEQUENCE [LARGE SCALE GENOMIC DNA]</scope>
    <source>
        <strain evidence="9 10">KACC 16890</strain>
    </source>
</reference>
<evidence type="ECO:0000256" key="7">
    <source>
        <dbReference type="RuleBase" id="RU367016"/>
    </source>
</evidence>
<keyword evidence="6 7" id="KW-0472">Membrane</keyword>
<evidence type="ECO:0000256" key="3">
    <source>
        <dbReference type="ARBA" id="ARBA00022475"/>
    </source>
</evidence>
<dbReference type="AlphaFoldDB" id="A0A7G9T7K0"/>
<keyword evidence="10" id="KW-1185">Reference proteome</keyword>
<feature type="transmembrane region" description="Helical" evidence="7">
    <location>
        <begin position="29"/>
        <end position="53"/>
    </location>
</feature>
<name>A0A7G9T7K0_9LACO</name>